<feature type="compositionally biased region" description="Basic residues" evidence="9">
    <location>
        <begin position="1"/>
        <end position="11"/>
    </location>
</feature>
<dbReference type="InterPro" id="IPR032563">
    <property type="entry name" value="DAMP1_SANT-like"/>
</dbReference>
<dbReference type="Pfam" id="PF16282">
    <property type="entry name" value="SANT_DAMP1_like"/>
    <property type="match status" value="1"/>
</dbReference>
<keyword evidence="4" id="KW-0156">Chromatin regulator</keyword>
<evidence type="ECO:0000256" key="8">
    <source>
        <dbReference type="ARBA" id="ARBA00025264"/>
    </source>
</evidence>
<evidence type="ECO:0000256" key="9">
    <source>
        <dbReference type="SAM" id="MobiDB-lite"/>
    </source>
</evidence>
<dbReference type="SMART" id="SM00717">
    <property type="entry name" value="SANT"/>
    <property type="match status" value="1"/>
</dbReference>
<organism evidence="11 12">
    <name type="scientific">Zymoseptoria tritici ST99CH_1E4</name>
    <dbReference type="NCBI Taxonomy" id="1276532"/>
    <lineage>
        <taxon>Eukaryota</taxon>
        <taxon>Fungi</taxon>
        <taxon>Dikarya</taxon>
        <taxon>Ascomycota</taxon>
        <taxon>Pezizomycotina</taxon>
        <taxon>Dothideomycetes</taxon>
        <taxon>Dothideomycetidae</taxon>
        <taxon>Mycosphaerellales</taxon>
        <taxon>Mycosphaerellaceae</taxon>
        <taxon>Zymoseptoria</taxon>
    </lineage>
</organism>
<evidence type="ECO:0000256" key="6">
    <source>
        <dbReference type="ARBA" id="ARBA00023163"/>
    </source>
</evidence>
<feature type="domain" description="Myb-like" evidence="10">
    <location>
        <begin position="57"/>
        <end position="108"/>
    </location>
</feature>
<feature type="region of interest" description="Disordered" evidence="9">
    <location>
        <begin position="219"/>
        <end position="266"/>
    </location>
</feature>
<dbReference type="Gene3D" id="1.10.10.60">
    <property type="entry name" value="Homeodomain-like"/>
    <property type="match status" value="1"/>
</dbReference>
<dbReference type="GO" id="GO:0006281">
    <property type="term" value="P:DNA repair"/>
    <property type="evidence" value="ECO:0007669"/>
    <property type="project" value="InterPro"/>
</dbReference>
<dbReference type="PROSITE" id="PS50090">
    <property type="entry name" value="MYB_LIKE"/>
    <property type="match status" value="1"/>
</dbReference>
<evidence type="ECO:0000256" key="1">
    <source>
        <dbReference type="ARBA" id="ARBA00004123"/>
    </source>
</evidence>
<evidence type="ECO:0000259" key="10">
    <source>
        <dbReference type="PROSITE" id="PS50090"/>
    </source>
</evidence>
<feature type="compositionally biased region" description="Polar residues" evidence="9">
    <location>
        <begin position="229"/>
        <end position="244"/>
    </location>
</feature>
<keyword evidence="5" id="KW-0805">Transcription regulation</keyword>
<dbReference type="EMBL" id="LT854264">
    <property type="protein sequence ID" value="SMR60820.1"/>
    <property type="molecule type" value="Genomic_DNA"/>
</dbReference>
<evidence type="ECO:0000256" key="4">
    <source>
        <dbReference type="ARBA" id="ARBA00022853"/>
    </source>
</evidence>
<comment type="subcellular location">
    <subcellularLocation>
        <location evidence="1">Nucleus</location>
    </subcellularLocation>
</comment>
<keyword evidence="7" id="KW-0539">Nucleus</keyword>
<sequence>MAPVQVHHRRAAKWDRVSSRTPRGAPLSRWVRRGATAIERPSREPVTAPTYDDETYEKHLTDSDWTKEETDELVELYRSYNGKWVVIADHYPGDRTMEALKARFYTISANLLQLTTPITSMTTTDYSLYETLTTFNPEQETSRKKLAEGHLYRRANEVDEETVLLGELQRIMLNQASLDSAREDLRRRLDYPHTTTSGYQYTTSQALTQLWQQLLAQDRLKKNPRLRPTGNSTYDGQSMATPTNAARPRESTAPSSAQPTEVSAAAEDPRFGVSVHSERIPPGVSFGGDRLTKPRIAKSTIQTDKIAAILAHIGVSDVIPLSTAPVVKQFDEIMSKVHLLLELRKTGEREEQELRTRQAQHMDTGTEIEEEGQNAATIEARPRVESQDIDGSRRNRTALSLTARRDRHSTTNKMEEQVERLVNKTWDTFQSLPASKRWLIAVSGIPGSGKTTLAAKVADSLNDRWRKGSPAREGSNAAIATFLPMDGYHLTRAQLSALPDPDTAHARRGAAFTFDAPAFLALVKKLRAPICPETGTIYAPSFDHAKKDPVEDDIPIRKEARLIVMEGNYLSLGTGAEEWKEAAGLMDELWYVDVDASVARERLIARHIKSGLAEDREQAAKRADENDLVNGREIVEGRVEVHEVIVSQDDRDWRPEEQGVVAEETG</sequence>
<evidence type="ECO:0000313" key="12">
    <source>
        <dbReference type="Proteomes" id="UP000245764"/>
    </source>
</evidence>
<dbReference type="InterPro" id="IPR027417">
    <property type="entry name" value="P-loop_NTPase"/>
</dbReference>
<evidence type="ECO:0000313" key="11">
    <source>
        <dbReference type="EMBL" id="SMR60820.1"/>
    </source>
</evidence>
<dbReference type="SUPFAM" id="SSF52540">
    <property type="entry name" value="P-loop containing nucleoside triphosphate hydrolases"/>
    <property type="match status" value="1"/>
</dbReference>
<feature type="compositionally biased region" description="Polar residues" evidence="9">
    <location>
        <begin position="252"/>
        <end position="261"/>
    </location>
</feature>
<dbReference type="GO" id="GO:0006338">
    <property type="term" value="P:chromatin remodeling"/>
    <property type="evidence" value="ECO:0007669"/>
    <property type="project" value="InterPro"/>
</dbReference>
<dbReference type="GO" id="GO:0000812">
    <property type="term" value="C:Swr1 complex"/>
    <property type="evidence" value="ECO:0007669"/>
    <property type="project" value="TreeGrafter"/>
</dbReference>
<comment type="similarity">
    <text evidence="2">Belongs to the SWC4 family.</text>
</comment>
<protein>
    <recommendedName>
        <fullName evidence="3">SWR1-complex protein 4</fullName>
    </recommendedName>
</protein>
<keyword evidence="6" id="KW-0804">Transcription</keyword>
<dbReference type="GO" id="GO:0003714">
    <property type="term" value="F:transcription corepressor activity"/>
    <property type="evidence" value="ECO:0007669"/>
    <property type="project" value="TreeGrafter"/>
</dbReference>
<dbReference type="InterPro" id="IPR009057">
    <property type="entry name" value="Homeodomain-like_sf"/>
</dbReference>
<evidence type="ECO:0000256" key="2">
    <source>
        <dbReference type="ARBA" id="ARBA00006918"/>
    </source>
</evidence>
<comment type="function">
    <text evidence="8">Component of the SWR1 complex which mediates the ATP-dependent exchange of histone H2A for the H2A variant HZT1 leading to transcriptional regulation of selected genes by chromatin remodeling. Component of the NuA4 histone acetyltransferase complex which is involved in transcriptional activation of selected genes principally by acetylation of nucleosomal histone H4 and H2A. The NuA4 complex is also involved in DNA repair.</text>
</comment>
<dbReference type="PANTHER" id="PTHR12855:SF10">
    <property type="entry name" value="DNA METHYLTRANSFERASE 1-ASSOCIATED PROTEIN 1"/>
    <property type="match status" value="1"/>
</dbReference>
<feature type="region of interest" description="Disordered" evidence="9">
    <location>
        <begin position="1"/>
        <end position="26"/>
    </location>
</feature>
<dbReference type="InterPro" id="IPR001005">
    <property type="entry name" value="SANT/Myb"/>
</dbReference>
<dbReference type="GO" id="GO:0035267">
    <property type="term" value="C:NuA4 histone acetyltransferase complex"/>
    <property type="evidence" value="ECO:0007669"/>
    <property type="project" value="InterPro"/>
</dbReference>
<dbReference type="PANTHER" id="PTHR12855">
    <property type="entry name" value="DNA METHYLTRANSFERASE 1-ASSOCIATED PROTEIN 1 FAMILY MEMBER"/>
    <property type="match status" value="1"/>
</dbReference>
<proteinExistence type="inferred from homology"/>
<dbReference type="SUPFAM" id="SSF46689">
    <property type="entry name" value="Homeodomain-like"/>
    <property type="match status" value="1"/>
</dbReference>
<dbReference type="Proteomes" id="UP000245764">
    <property type="component" value="Chromosome 12"/>
</dbReference>
<evidence type="ECO:0000256" key="3">
    <source>
        <dbReference type="ARBA" id="ARBA00019132"/>
    </source>
</evidence>
<reference evidence="12" key="1">
    <citation type="submission" date="2017-05" db="EMBL/GenBank/DDBJ databases">
        <authorList>
            <person name="Song R."/>
            <person name="Chenine A.L."/>
            <person name="Ruprecht R.M."/>
        </authorList>
    </citation>
    <scope>NUCLEOTIDE SEQUENCE [LARGE SCALE GENOMIC DNA]</scope>
</reference>
<dbReference type="AlphaFoldDB" id="A0A2H1H4T9"/>
<gene>
    <name evidence="11" type="ORF">ZT1E4_G10785</name>
</gene>
<dbReference type="GO" id="GO:0000122">
    <property type="term" value="P:negative regulation of transcription by RNA polymerase II"/>
    <property type="evidence" value="ECO:0007669"/>
    <property type="project" value="TreeGrafter"/>
</dbReference>
<dbReference type="InterPro" id="IPR027109">
    <property type="entry name" value="Swc4/Dmap1"/>
</dbReference>
<evidence type="ECO:0000256" key="5">
    <source>
        <dbReference type="ARBA" id="ARBA00023015"/>
    </source>
</evidence>
<dbReference type="Gene3D" id="3.40.50.300">
    <property type="entry name" value="P-loop containing nucleotide triphosphate hydrolases"/>
    <property type="match status" value="2"/>
</dbReference>
<name>A0A2H1H4T9_ZYMTR</name>
<accession>A0A2H1H4T9</accession>
<evidence type="ECO:0000256" key="7">
    <source>
        <dbReference type="ARBA" id="ARBA00023242"/>
    </source>
</evidence>